<dbReference type="InterPro" id="IPR003439">
    <property type="entry name" value="ABC_transporter-like_ATP-bd"/>
</dbReference>
<dbReference type="PANTHER" id="PTHR43166">
    <property type="entry name" value="AMINO ACID IMPORT ATP-BINDING PROTEIN"/>
    <property type="match status" value="1"/>
</dbReference>
<reference evidence="9 10" key="1">
    <citation type="submission" date="2009-02" db="EMBL/GenBank/DDBJ databases">
        <title>Sequencing of the draft genome and assembly of Dethiobacter alkaliphilus AHT 1.</title>
        <authorList>
            <consortium name="US DOE Joint Genome Institute (JGI-PGF)"/>
            <person name="Lucas S."/>
            <person name="Copeland A."/>
            <person name="Lapidus A."/>
            <person name="Glavina del Rio T."/>
            <person name="Dalin E."/>
            <person name="Tice H."/>
            <person name="Bruce D."/>
            <person name="Goodwin L."/>
            <person name="Pitluck S."/>
            <person name="Larimer F."/>
            <person name="Land M.L."/>
            <person name="Hauser L."/>
            <person name="Muyzer G."/>
        </authorList>
    </citation>
    <scope>NUCLEOTIDE SEQUENCE [LARGE SCALE GENOMIC DNA]</scope>
    <source>
        <strain evidence="9 10">AHT 1</strain>
    </source>
</reference>
<dbReference type="SUPFAM" id="SSF52540">
    <property type="entry name" value="P-loop containing nucleoside triphosphate hydrolases"/>
    <property type="match status" value="1"/>
</dbReference>
<evidence type="ECO:0000256" key="4">
    <source>
        <dbReference type="ARBA" id="ARBA00022840"/>
    </source>
</evidence>
<evidence type="ECO:0000313" key="9">
    <source>
        <dbReference type="EMBL" id="EEG77664.1"/>
    </source>
</evidence>
<dbReference type="GO" id="GO:0015416">
    <property type="term" value="F:ABC-type phosphonate transporter activity"/>
    <property type="evidence" value="ECO:0007669"/>
    <property type="project" value="InterPro"/>
</dbReference>
<evidence type="ECO:0000256" key="6">
    <source>
        <dbReference type="ARBA" id="ARBA00022967"/>
    </source>
</evidence>
<keyword evidence="5" id="KW-0918">Phosphonate transport</keyword>
<keyword evidence="6" id="KW-1278">Translocase</keyword>
<dbReference type="InterPro" id="IPR012693">
    <property type="entry name" value="ABC_transpr_PhnC"/>
</dbReference>
<evidence type="ECO:0000259" key="8">
    <source>
        <dbReference type="PROSITE" id="PS50893"/>
    </source>
</evidence>
<dbReference type="OrthoDB" id="9802264at2"/>
<dbReference type="InterPro" id="IPR017871">
    <property type="entry name" value="ABC_transporter-like_CS"/>
</dbReference>
<evidence type="ECO:0000256" key="5">
    <source>
        <dbReference type="ARBA" id="ARBA00022885"/>
    </source>
</evidence>
<dbReference type="GO" id="GO:0016020">
    <property type="term" value="C:membrane"/>
    <property type="evidence" value="ECO:0007669"/>
    <property type="project" value="InterPro"/>
</dbReference>
<gene>
    <name evidence="9" type="ORF">DealDRAFT_1384</name>
</gene>
<evidence type="ECO:0000256" key="3">
    <source>
        <dbReference type="ARBA" id="ARBA00022741"/>
    </source>
</evidence>
<dbReference type="AlphaFoldDB" id="C0GFX5"/>
<keyword evidence="7" id="KW-0472">Membrane</keyword>
<dbReference type="CDD" id="cd03256">
    <property type="entry name" value="ABC_PhnC_transporter"/>
    <property type="match status" value="1"/>
</dbReference>
<dbReference type="InterPro" id="IPR003593">
    <property type="entry name" value="AAA+_ATPase"/>
</dbReference>
<proteinExistence type="predicted"/>
<evidence type="ECO:0000256" key="7">
    <source>
        <dbReference type="ARBA" id="ARBA00023136"/>
    </source>
</evidence>
<keyword evidence="10" id="KW-1185">Reference proteome</keyword>
<dbReference type="PROSITE" id="PS50893">
    <property type="entry name" value="ABC_TRANSPORTER_2"/>
    <property type="match status" value="1"/>
</dbReference>
<dbReference type="SMART" id="SM00382">
    <property type="entry name" value="AAA"/>
    <property type="match status" value="1"/>
</dbReference>
<comment type="caution">
    <text evidence="9">The sequence shown here is derived from an EMBL/GenBank/DDBJ whole genome shotgun (WGS) entry which is preliminary data.</text>
</comment>
<dbReference type="eggNOG" id="COG3638">
    <property type="taxonomic scope" value="Bacteria"/>
</dbReference>
<dbReference type="RefSeq" id="WP_008516094.1">
    <property type="nucleotide sequence ID" value="NZ_ACJM01000006.1"/>
</dbReference>
<dbReference type="Proteomes" id="UP000006443">
    <property type="component" value="Unassembled WGS sequence"/>
</dbReference>
<evidence type="ECO:0000313" key="10">
    <source>
        <dbReference type="Proteomes" id="UP000006443"/>
    </source>
</evidence>
<dbReference type="GO" id="GO:0016887">
    <property type="term" value="F:ATP hydrolysis activity"/>
    <property type="evidence" value="ECO:0007669"/>
    <property type="project" value="InterPro"/>
</dbReference>
<protein>
    <submittedName>
        <fullName evidence="9">Phosphonate ABC transporter, ATPase subunit</fullName>
    </submittedName>
</protein>
<accession>C0GFX5</accession>
<keyword evidence="2" id="KW-1003">Cell membrane</keyword>
<feature type="domain" description="ABC transporter" evidence="8">
    <location>
        <begin position="3"/>
        <end position="248"/>
    </location>
</feature>
<dbReference type="InterPro" id="IPR027417">
    <property type="entry name" value="P-loop_NTPase"/>
</dbReference>
<dbReference type="EMBL" id="ACJM01000006">
    <property type="protein sequence ID" value="EEG77664.1"/>
    <property type="molecule type" value="Genomic_DNA"/>
</dbReference>
<keyword evidence="3" id="KW-0547">Nucleotide-binding</keyword>
<dbReference type="STRING" id="555088.DealDRAFT_1384"/>
<name>C0GFX5_DETAL</name>
<dbReference type="GO" id="GO:0005524">
    <property type="term" value="F:ATP binding"/>
    <property type="evidence" value="ECO:0007669"/>
    <property type="project" value="UniProtKB-KW"/>
</dbReference>
<dbReference type="InterPro" id="IPR050086">
    <property type="entry name" value="MetN_ABC_transporter-like"/>
</dbReference>
<dbReference type="Gene3D" id="3.40.50.300">
    <property type="entry name" value="P-loop containing nucleotide triphosphate hydrolases"/>
    <property type="match status" value="1"/>
</dbReference>
<keyword evidence="4" id="KW-0067">ATP-binding</keyword>
<dbReference type="Pfam" id="PF00005">
    <property type="entry name" value="ABC_tran"/>
    <property type="match status" value="1"/>
</dbReference>
<dbReference type="PANTHER" id="PTHR43166:SF6">
    <property type="entry name" value="PHOSPHONATES IMPORT ATP-BINDING PROTEIN PHNC"/>
    <property type="match status" value="1"/>
</dbReference>
<organism evidence="9 10">
    <name type="scientific">Dethiobacter alkaliphilus AHT 1</name>
    <dbReference type="NCBI Taxonomy" id="555088"/>
    <lineage>
        <taxon>Bacteria</taxon>
        <taxon>Bacillati</taxon>
        <taxon>Bacillota</taxon>
        <taxon>Dethiobacteria</taxon>
        <taxon>Dethiobacterales</taxon>
        <taxon>Dethiobacteraceae</taxon>
        <taxon>Dethiobacter</taxon>
    </lineage>
</organism>
<evidence type="ECO:0000256" key="1">
    <source>
        <dbReference type="ARBA" id="ARBA00022448"/>
    </source>
</evidence>
<dbReference type="NCBIfam" id="TIGR02315">
    <property type="entry name" value="ABC_phnC"/>
    <property type="match status" value="1"/>
</dbReference>
<dbReference type="PROSITE" id="PS00211">
    <property type="entry name" value="ABC_TRANSPORTER_1"/>
    <property type="match status" value="1"/>
</dbReference>
<keyword evidence="1" id="KW-0813">Transport</keyword>
<sequence length="248" mass="27354">MLLTIDNLTMRYPRAESCALDNVALNLTAGERVAVLGQSGSGKSTLVRCINRLVEPQSGRVAWDGQDVLGLKPEQLKRYRRDVGMIFQNFALVDRLDVLHNVLVGSFGRQPWWRPLLGRYSAEEVAMALDALKRVGMSDKAAARADRLSGGQRQRVGIARALMQKPRLILGDEPVSSLDPVIARSVLSLLREISEQDSIAVLLNLHNVELARFFAHRIVGIHAGRIVYDGPADGLTNEVLARVYPPEA</sequence>
<evidence type="ECO:0000256" key="2">
    <source>
        <dbReference type="ARBA" id="ARBA00022475"/>
    </source>
</evidence>